<protein>
    <submittedName>
        <fullName evidence="6">23S rRNA (Guanosine(2251)-2'-O)-methyltransferase RlmB</fullName>
    </submittedName>
</protein>
<dbReference type="InterPro" id="IPR013123">
    <property type="entry name" value="SpoU_subst-bd"/>
</dbReference>
<evidence type="ECO:0000256" key="1">
    <source>
        <dbReference type="ARBA" id="ARBA00007228"/>
    </source>
</evidence>
<organism evidence="6 7">
    <name type="scientific">Clostridium yunnanense</name>
    <dbReference type="NCBI Taxonomy" id="2800325"/>
    <lineage>
        <taxon>Bacteria</taxon>
        <taxon>Bacillati</taxon>
        <taxon>Bacillota</taxon>
        <taxon>Clostridia</taxon>
        <taxon>Eubacteriales</taxon>
        <taxon>Clostridiaceae</taxon>
        <taxon>Clostridium</taxon>
    </lineage>
</organism>
<keyword evidence="7" id="KW-1185">Reference proteome</keyword>
<dbReference type="NCBIfam" id="TIGR00186">
    <property type="entry name" value="rRNA_methyl_3"/>
    <property type="match status" value="1"/>
</dbReference>
<dbReference type="SUPFAM" id="SSF55315">
    <property type="entry name" value="L30e-like"/>
    <property type="match status" value="1"/>
</dbReference>
<keyword evidence="2" id="KW-0489">Methyltransferase</keyword>
<dbReference type="InterPro" id="IPR001537">
    <property type="entry name" value="SpoU_MeTrfase"/>
</dbReference>
<dbReference type="Proteomes" id="UP000596739">
    <property type="component" value="Unassembled WGS sequence"/>
</dbReference>
<gene>
    <name evidence="6" type="primary">rlmB</name>
    <name evidence="6" type="ORF">JHL18_18270</name>
</gene>
<dbReference type="InterPro" id="IPR029064">
    <property type="entry name" value="Ribosomal_eL30-like_sf"/>
</dbReference>
<evidence type="ECO:0000313" key="7">
    <source>
        <dbReference type="Proteomes" id="UP000596739"/>
    </source>
</evidence>
<evidence type="ECO:0000259" key="5">
    <source>
        <dbReference type="SMART" id="SM00967"/>
    </source>
</evidence>
<evidence type="ECO:0000313" key="6">
    <source>
        <dbReference type="EMBL" id="MBK1812569.1"/>
    </source>
</evidence>
<feature type="domain" description="RNA 2-O ribose methyltransferase substrate binding" evidence="5">
    <location>
        <begin position="49"/>
        <end position="124"/>
    </location>
</feature>
<dbReference type="SMART" id="SM00967">
    <property type="entry name" value="SpoU_sub_bind"/>
    <property type="match status" value="1"/>
</dbReference>
<accession>A0ABS1ET76</accession>
<dbReference type="InterPro" id="IPR004441">
    <property type="entry name" value="rRNA_MeTrfase_TrmH"/>
</dbReference>
<keyword evidence="3" id="KW-0808">Transferase</keyword>
<feature type="region of interest" description="Disordered" evidence="4">
    <location>
        <begin position="1"/>
        <end position="40"/>
    </location>
</feature>
<comment type="similarity">
    <text evidence="1">Belongs to the class IV-like SAM-binding methyltransferase superfamily. RNA methyltransferase TrmH family.</text>
</comment>
<reference evidence="7" key="1">
    <citation type="submission" date="2021-01" db="EMBL/GenBank/DDBJ databases">
        <title>Genome public.</title>
        <authorList>
            <person name="Liu C."/>
            <person name="Sun Q."/>
        </authorList>
    </citation>
    <scope>NUCLEOTIDE SEQUENCE [LARGE SCALE GENOMIC DNA]</scope>
    <source>
        <strain evidence="7">YIM B02505</strain>
    </source>
</reference>
<sequence length="290" mass="32072">MNKSNNKNENKTDYKNNNKFVRNEIAKKNTRENRREDRREVDPPIREDVVVGRNAVIEALKADTTIEQILIASGNMEGSINKIIAMAKDKKVVIKEVDRKKLDSISETGAHQGVIAIVTPFRYSEVADILKYAEEKGEKPFIVILDELEDPHNLGSIVRTAELSGVHGIIIPKRRNVGVTPTVYKSAAGAIEHMKIAKVTNINTVIDELKEAGVWVYGAEIDGDSYSYETDFSGACALIIGSEGRGMSKLTKDKCDKLVKIPMVGKINSLNASVAGGIMMYEILKSRLLK</sequence>
<evidence type="ECO:0000256" key="2">
    <source>
        <dbReference type="ARBA" id="ARBA00022603"/>
    </source>
</evidence>
<proteinExistence type="inferred from homology"/>
<dbReference type="Gene3D" id="3.30.1330.30">
    <property type="match status" value="1"/>
</dbReference>
<dbReference type="Pfam" id="PF08032">
    <property type="entry name" value="SpoU_sub_bind"/>
    <property type="match status" value="1"/>
</dbReference>
<dbReference type="PANTHER" id="PTHR46429">
    <property type="entry name" value="23S RRNA (GUANOSINE-2'-O-)-METHYLTRANSFERASE RLMB"/>
    <property type="match status" value="1"/>
</dbReference>
<dbReference type="Gene3D" id="3.40.1280.10">
    <property type="match status" value="1"/>
</dbReference>
<dbReference type="PANTHER" id="PTHR46429:SF1">
    <property type="entry name" value="23S RRNA (GUANOSINE-2'-O-)-METHYLTRANSFERASE RLMB"/>
    <property type="match status" value="1"/>
</dbReference>
<evidence type="ECO:0000256" key="3">
    <source>
        <dbReference type="ARBA" id="ARBA00022679"/>
    </source>
</evidence>
<dbReference type="InterPro" id="IPR029026">
    <property type="entry name" value="tRNA_m1G_MTases_N"/>
</dbReference>
<name>A0ABS1ET76_9CLOT</name>
<evidence type="ECO:0000256" key="4">
    <source>
        <dbReference type="SAM" id="MobiDB-lite"/>
    </source>
</evidence>
<dbReference type="SUPFAM" id="SSF75217">
    <property type="entry name" value="alpha/beta knot"/>
    <property type="match status" value="1"/>
</dbReference>
<comment type="caution">
    <text evidence="6">The sequence shown here is derived from an EMBL/GenBank/DDBJ whole genome shotgun (WGS) entry which is preliminary data.</text>
</comment>
<dbReference type="InterPro" id="IPR029028">
    <property type="entry name" value="Alpha/beta_knot_MTases"/>
</dbReference>
<dbReference type="Pfam" id="PF00588">
    <property type="entry name" value="SpoU_methylase"/>
    <property type="match status" value="1"/>
</dbReference>
<dbReference type="EMBL" id="JAENHN010000048">
    <property type="protein sequence ID" value="MBK1812569.1"/>
    <property type="molecule type" value="Genomic_DNA"/>
</dbReference>
<dbReference type="CDD" id="cd18103">
    <property type="entry name" value="SpoU-like_RlmB"/>
    <property type="match status" value="1"/>
</dbReference>